<reference evidence="1" key="1">
    <citation type="submission" date="2022-04" db="EMBL/GenBank/DDBJ databases">
        <title>A functionally conserved STORR gene fusion in Papaver species that diverged 16.8 million years ago.</title>
        <authorList>
            <person name="Catania T."/>
        </authorList>
    </citation>
    <scope>NUCLEOTIDE SEQUENCE</scope>
    <source>
        <strain evidence="1">S-188037</strain>
    </source>
</reference>
<keyword evidence="2" id="KW-1185">Reference proteome</keyword>
<evidence type="ECO:0000313" key="2">
    <source>
        <dbReference type="Proteomes" id="UP001202328"/>
    </source>
</evidence>
<dbReference type="EMBL" id="JAJJMB010003050">
    <property type="protein sequence ID" value="KAI3949613.1"/>
    <property type="molecule type" value="Genomic_DNA"/>
</dbReference>
<name>A0AAD4TCP5_9MAGN</name>
<protein>
    <submittedName>
        <fullName evidence="1">Uncharacterized protein</fullName>
    </submittedName>
</protein>
<organism evidence="1 2">
    <name type="scientific">Papaver atlanticum</name>
    <dbReference type="NCBI Taxonomy" id="357466"/>
    <lineage>
        <taxon>Eukaryota</taxon>
        <taxon>Viridiplantae</taxon>
        <taxon>Streptophyta</taxon>
        <taxon>Embryophyta</taxon>
        <taxon>Tracheophyta</taxon>
        <taxon>Spermatophyta</taxon>
        <taxon>Magnoliopsida</taxon>
        <taxon>Ranunculales</taxon>
        <taxon>Papaveraceae</taxon>
        <taxon>Papaveroideae</taxon>
        <taxon>Papaver</taxon>
    </lineage>
</organism>
<sequence>MITLPDSNFEVPIHILQVNLSSRLHYSLKSNPPWHEDVTRAFQHVIVMLGTTVMVSTQLVHLMGGNDVSCSRCL</sequence>
<dbReference type="Proteomes" id="UP001202328">
    <property type="component" value="Unassembled WGS sequence"/>
</dbReference>
<comment type="caution">
    <text evidence="1">The sequence shown here is derived from an EMBL/GenBank/DDBJ whole genome shotgun (WGS) entry which is preliminary data.</text>
</comment>
<gene>
    <name evidence="1" type="ORF">MKW98_020935</name>
</gene>
<accession>A0AAD4TCP5</accession>
<evidence type="ECO:0000313" key="1">
    <source>
        <dbReference type="EMBL" id="KAI3949613.1"/>
    </source>
</evidence>
<proteinExistence type="predicted"/>
<dbReference type="AlphaFoldDB" id="A0AAD4TCP5"/>